<proteinExistence type="predicted"/>
<evidence type="ECO:0008006" key="3">
    <source>
        <dbReference type="Google" id="ProtNLM"/>
    </source>
</evidence>
<gene>
    <name evidence="1" type="ORF">GC097_15070</name>
</gene>
<reference evidence="1 2" key="1">
    <citation type="submission" date="2019-10" db="EMBL/GenBank/DDBJ databases">
        <title>Description of Paenibacillus pedi sp. nov.</title>
        <authorList>
            <person name="Carlier A."/>
            <person name="Qi S."/>
        </authorList>
    </citation>
    <scope>NUCLEOTIDE SEQUENCE [LARGE SCALE GENOMIC DNA]</scope>
    <source>
        <strain evidence="1 2">LMG 31457</strain>
    </source>
</reference>
<keyword evidence="2" id="KW-1185">Reference proteome</keyword>
<accession>A0ABX1ZMQ3</accession>
<name>A0ABX1ZMQ3_9BACL</name>
<dbReference type="EMBL" id="WHNZ01000030">
    <property type="protein sequence ID" value="NOV01337.1"/>
    <property type="molecule type" value="Genomic_DNA"/>
</dbReference>
<comment type="caution">
    <text evidence="1">The sequence shown here is derived from an EMBL/GenBank/DDBJ whole genome shotgun (WGS) entry which is preliminary data.</text>
</comment>
<organism evidence="1 2">
    <name type="scientific">Paenibacillus planticolens</name>
    <dbReference type="NCBI Taxonomy" id="2654976"/>
    <lineage>
        <taxon>Bacteria</taxon>
        <taxon>Bacillati</taxon>
        <taxon>Bacillota</taxon>
        <taxon>Bacilli</taxon>
        <taxon>Bacillales</taxon>
        <taxon>Paenibacillaceae</taxon>
        <taxon>Paenibacillus</taxon>
    </lineage>
</organism>
<protein>
    <recommendedName>
        <fullName evidence="3">Tail fiber protein</fullName>
    </recommendedName>
</protein>
<dbReference type="RefSeq" id="WP_171684036.1">
    <property type="nucleotide sequence ID" value="NZ_WHNZ01000030.1"/>
</dbReference>
<sequence>MSTNTTNYSFKKPAQTDNYNVDDQNGNWDLADTSLKQQSDLHNTHKTAAVLDHPDGSVIDAKIGNRTIDDTVTAASGPDTPTRLWSKLANMIKAITGKSNWYTPPVTSIESLNSNKAPLASPDFTGTPTGPTGAADESTTQLATKAFVIGQAASTPPVMDGAATVGSSKRYARADHVHPTDTTRAAAARSISAGVGLTGGGDLTADRSLAVIFGGNGASSTAARSDHNHDAAYWSFNNLCWNNGQLEYNNGGVWTPVGNKFDKTAMTRIYSPLVPSMVVTGTYQPVYSLTGKGYMDFILMESTASDRILLKVTVDGVVVWEGLAINNNNSLFGMVNNRFYKNFVTAGNGYMVLLGHNGPLNLGPSYVDYPYYSPGATPSGNSQPLSVLNDSIYFSNSILIEAKTYSGGTVGALKYYYEGGKM</sequence>
<evidence type="ECO:0000313" key="1">
    <source>
        <dbReference type="EMBL" id="NOV01337.1"/>
    </source>
</evidence>
<dbReference type="Proteomes" id="UP000618579">
    <property type="component" value="Unassembled WGS sequence"/>
</dbReference>
<evidence type="ECO:0000313" key="2">
    <source>
        <dbReference type="Proteomes" id="UP000618579"/>
    </source>
</evidence>